<accession>A0A1M5P3Y2</accession>
<dbReference type="Proteomes" id="UP000190675">
    <property type="component" value="Chromosome I"/>
</dbReference>
<reference evidence="1 2" key="1">
    <citation type="submission" date="2016-11" db="EMBL/GenBank/DDBJ databases">
        <authorList>
            <person name="Jaros S."/>
            <person name="Januszkiewicz K."/>
            <person name="Wedrychowicz H."/>
        </authorList>
    </citation>
    <scope>NUCLEOTIDE SEQUENCE [LARGE SCALE GENOMIC DNA]</scope>
    <source>
        <strain evidence="1 2">GAS242</strain>
    </source>
</reference>
<organism evidence="1 2">
    <name type="scientific">Bradyrhizobium erythrophlei</name>
    <dbReference type="NCBI Taxonomy" id="1437360"/>
    <lineage>
        <taxon>Bacteria</taxon>
        <taxon>Pseudomonadati</taxon>
        <taxon>Pseudomonadota</taxon>
        <taxon>Alphaproteobacteria</taxon>
        <taxon>Hyphomicrobiales</taxon>
        <taxon>Nitrobacteraceae</taxon>
        <taxon>Bradyrhizobium</taxon>
    </lineage>
</organism>
<dbReference type="AlphaFoldDB" id="A0A1M5P3Y2"/>
<gene>
    <name evidence="1" type="ORF">SAMN05444169_5008</name>
</gene>
<protein>
    <recommendedName>
        <fullName evidence="3">GcrA cell cycle regulator</fullName>
    </recommendedName>
</protein>
<dbReference type="RefSeq" id="WP_079568233.1">
    <property type="nucleotide sequence ID" value="NZ_LT670818.1"/>
</dbReference>
<dbReference type="OrthoDB" id="8254374at2"/>
<sequence length="59" mass="6591">MPKKKEVVRRAWTKDDLRTLKAMAKEKRGAARIAKALRRTVGATTVMAAKHEISLSTRG</sequence>
<name>A0A1M5P3Y2_9BRAD</name>
<dbReference type="EMBL" id="LT670818">
    <property type="protein sequence ID" value="SHG96458.1"/>
    <property type="molecule type" value="Genomic_DNA"/>
</dbReference>
<evidence type="ECO:0000313" key="2">
    <source>
        <dbReference type="Proteomes" id="UP000190675"/>
    </source>
</evidence>
<proteinExistence type="predicted"/>
<evidence type="ECO:0008006" key="3">
    <source>
        <dbReference type="Google" id="ProtNLM"/>
    </source>
</evidence>
<evidence type="ECO:0000313" key="1">
    <source>
        <dbReference type="EMBL" id="SHG96458.1"/>
    </source>
</evidence>